<dbReference type="Pfam" id="PF19827">
    <property type="entry name" value="DUF6308"/>
    <property type="match status" value="1"/>
</dbReference>
<name>A0ABT4N3R3_GORRU</name>
<reference evidence="1" key="1">
    <citation type="submission" date="2022-12" db="EMBL/GenBank/DDBJ databases">
        <authorList>
            <person name="Krivoruchko A.V."/>
            <person name="Elkin A."/>
        </authorList>
    </citation>
    <scope>NUCLEOTIDE SEQUENCE</scope>
    <source>
        <strain evidence="1">IEGM 1388</strain>
    </source>
</reference>
<accession>A0ABT4N3R3</accession>
<sequence length="208" mass="23047">MKIPIALQTDDLTTAVDDLKRYFGDPYPGERYTGASFDAWDSTGNRDADTDRFTADDLIAISLLSVNAGPAAARTLLRDRAEEFSGHLRAIGPDRDLADEPGPLDKTWPAWQLENQLRTVSGVGLTIATKLIARKRPRLYPIWDTVVVEVLGTRSSHLVPIHATLSQDAALRQRLQQARADVGLPRHVSELRILDVIAWMQGKRDAAQ</sequence>
<keyword evidence="2" id="KW-1185">Reference proteome</keyword>
<organism evidence="1 2">
    <name type="scientific">Gordonia rubripertincta</name>
    <name type="common">Rhodococcus corallinus</name>
    <dbReference type="NCBI Taxonomy" id="36822"/>
    <lineage>
        <taxon>Bacteria</taxon>
        <taxon>Bacillati</taxon>
        <taxon>Actinomycetota</taxon>
        <taxon>Actinomycetes</taxon>
        <taxon>Mycobacteriales</taxon>
        <taxon>Gordoniaceae</taxon>
        <taxon>Gordonia</taxon>
    </lineage>
</organism>
<dbReference type="Proteomes" id="UP001067235">
    <property type="component" value="Unassembled WGS sequence"/>
</dbReference>
<comment type="caution">
    <text evidence="1">The sequence shown here is derived from an EMBL/GenBank/DDBJ whole genome shotgun (WGS) entry which is preliminary data.</text>
</comment>
<dbReference type="EMBL" id="JAPWIE010000011">
    <property type="protein sequence ID" value="MCZ4553689.1"/>
    <property type="molecule type" value="Genomic_DNA"/>
</dbReference>
<evidence type="ECO:0000313" key="1">
    <source>
        <dbReference type="EMBL" id="MCZ4553689.1"/>
    </source>
</evidence>
<evidence type="ECO:0000313" key="2">
    <source>
        <dbReference type="Proteomes" id="UP001067235"/>
    </source>
</evidence>
<gene>
    <name evidence="1" type="ORF">O4213_27120</name>
</gene>
<dbReference type="InterPro" id="IPR046275">
    <property type="entry name" value="DUF6308"/>
</dbReference>
<protein>
    <submittedName>
        <fullName evidence="1">DUF6308 family protein</fullName>
    </submittedName>
</protein>
<proteinExistence type="predicted"/>